<proteinExistence type="predicted"/>
<evidence type="ECO:0000313" key="2">
    <source>
        <dbReference type="Proteomes" id="UP000235786"/>
    </source>
</evidence>
<dbReference type="Proteomes" id="UP000235786">
    <property type="component" value="Unassembled WGS sequence"/>
</dbReference>
<dbReference type="STRING" id="1149755.A0A2J6S2F6"/>
<name>A0A2J6S2F6_HYAVF</name>
<reference evidence="1 2" key="1">
    <citation type="submission" date="2016-04" db="EMBL/GenBank/DDBJ databases">
        <title>A degradative enzymes factory behind the ericoid mycorrhizal symbiosis.</title>
        <authorList>
            <consortium name="DOE Joint Genome Institute"/>
            <person name="Martino E."/>
            <person name="Morin E."/>
            <person name="Grelet G."/>
            <person name="Kuo A."/>
            <person name="Kohler A."/>
            <person name="Daghino S."/>
            <person name="Barry K."/>
            <person name="Choi C."/>
            <person name="Cichocki N."/>
            <person name="Clum A."/>
            <person name="Copeland A."/>
            <person name="Hainaut M."/>
            <person name="Haridas S."/>
            <person name="Labutti K."/>
            <person name="Lindquist E."/>
            <person name="Lipzen A."/>
            <person name="Khouja H.-R."/>
            <person name="Murat C."/>
            <person name="Ohm R."/>
            <person name="Olson A."/>
            <person name="Spatafora J."/>
            <person name="Veneault-Fourrey C."/>
            <person name="Henrissat B."/>
            <person name="Grigoriev I."/>
            <person name="Martin F."/>
            <person name="Perotto S."/>
        </authorList>
    </citation>
    <scope>NUCLEOTIDE SEQUENCE [LARGE SCALE GENOMIC DNA]</scope>
    <source>
        <strain evidence="1 2">F</strain>
    </source>
</reference>
<sequence length="118" mass="13496">MFLDIFRKVAISTPRRTVQQLRESAFARHGASPLGGAKELAESIKAIHKVDNFKDFLATMGLPRTTKEWFCKFLKDHMKAAVRNGYCGWPLSQGQAMYLRREKKKPNISKVIRLGVFL</sequence>
<dbReference type="AlphaFoldDB" id="A0A2J6S2F6"/>
<keyword evidence="2" id="KW-1185">Reference proteome</keyword>
<dbReference type="EMBL" id="KZ613940">
    <property type="protein sequence ID" value="PMD44950.1"/>
    <property type="molecule type" value="Genomic_DNA"/>
</dbReference>
<gene>
    <name evidence="1" type="ORF">L207DRAFT_577898</name>
</gene>
<dbReference type="OrthoDB" id="109543at2759"/>
<evidence type="ECO:0000313" key="1">
    <source>
        <dbReference type="EMBL" id="PMD44950.1"/>
    </source>
</evidence>
<protein>
    <submittedName>
        <fullName evidence="1">Uncharacterized protein</fullName>
    </submittedName>
</protein>
<organism evidence="1 2">
    <name type="scientific">Hyaloscypha variabilis (strain UAMH 11265 / GT02V1 / F)</name>
    <name type="common">Meliniomyces variabilis</name>
    <dbReference type="NCBI Taxonomy" id="1149755"/>
    <lineage>
        <taxon>Eukaryota</taxon>
        <taxon>Fungi</taxon>
        <taxon>Dikarya</taxon>
        <taxon>Ascomycota</taxon>
        <taxon>Pezizomycotina</taxon>
        <taxon>Leotiomycetes</taxon>
        <taxon>Helotiales</taxon>
        <taxon>Hyaloscyphaceae</taxon>
        <taxon>Hyaloscypha</taxon>
        <taxon>Hyaloscypha variabilis</taxon>
    </lineage>
</organism>
<accession>A0A2J6S2F6</accession>